<name>A0AAN9PQN5_CANGL</name>
<organism evidence="1 2">
    <name type="scientific">Canavalia gladiata</name>
    <name type="common">Sword bean</name>
    <name type="synonym">Dolichos gladiatus</name>
    <dbReference type="NCBI Taxonomy" id="3824"/>
    <lineage>
        <taxon>Eukaryota</taxon>
        <taxon>Viridiplantae</taxon>
        <taxon>Streptophyta</taxon>
        <taxon>Embryophyta</taxon>
        <taxon>Tracheophyta</taxon>
        <taxon>Spermatophyta</taxon>
        <taxon>Magnoliopsida</taxon>
        <taxon>eudicotyledons</taxon>
        <taxon>Gunneridae</taxon>
        <taxon>Pentapetalae</taxon>
        <taxon>rosids</taxon>
        <taxon>fabids</taxon>
        <taxon>Fabales</taxon>
        <taxon>Fabaceae</taxon>
        <taxon>Papilionoideae</taxon>
        <taxon>50 kb inversion clade</taxon>
        <taxon>NPAAA clade</taxon>
        <taxon>indigoferoid/millettioid clade</taxon>
        <taxon>Phaseoleae</taxon>
        <taxon>Canavalia</taxon>
    </lineage>
</organism>
<gene>
    <name evidence="1" type="ORF">VNO77_42040</name>
</gene>
<evidence type="ECO:0000313" key="1">
    <source>
        <dbReference type="EMBL" id="KAK7308435.1"/>
    </source>
</evidence>
<accession>A0AAN9PQN5</accession>
<proteinExistence type="predicted"/>
<dbReference type="Proteomes" id="UP001367508">
    <property type="component" value="Unassembled WGS sequence"/>
</dbReference>
<dbReference type="EMBL" id="JAYMYQ010000010">
    <property type="protein sequence ID" value="KAK7308435.1"/>
    <property type="molecule type" value="Genomic_DNA"/>
</dbReference>
<reference evidence="1 2" key="1">
    <citation type="submission" date="2024-01" db="EMBL/GenBank/DDBJ databases">
        <title>The genomes of 5 underutilized Papilionoideae crops provide insights into root nodulation and disease resistanc.</title>
        <authorList>
            <person name="Jiang F."/>
        </authorList>
    </citation>
    <scope>NUCLEOTIDE SEQUENCE [LARGE SCALE GENOMIC DNA]</scope>
    <source>
        <strain evidence="1">LVBAO_FW01</strain>
        <tissue evidence="1">Leaves</tissue>
    </source>
</reference>
<comment type="caution">
    <text evidence="1">The sequence shown here is derived from an EMBL/GenBank/DDBJ whole genome shotgun (WGS) entry which is preliminary data.</text>
</comment>
<sequence length="279" mass="31189">MGILWKDQGHYGIFLNWFICTKRESVGGVVRTRSRDLIDQTLHHLRQIINLSLLLTARIKSSALVVVHDPAPVGRKRATLGYKTEAGSSTFLVIYQGIHVSKVNATDCHINKVGTSLYAAHGSCGFKISHTWEVSILKGLILEKESTCKLFCTWQSRTVNFELITVRSKPKLRASLKWLSTHRLLSPVPKILIWKSIWFSLMTQAPPNYDVGSGGHVHLKVKQQGLYPLSVNSTKTTHGYLHCKKVEAANSSVGLRIGLFASLPEMSLVSALRWHDQPD</sequence>
<protein>
    <submittedName>
        <fullName evidence="1">Uncharacterized protein</fullName>
    </submittedName>
</protein>
<dbReference type="AlphaFoldDB" id="A0AAN9PQN5"/>
<evidence type="ECO:0000313" key="2">
    <source>
        <dbReference type="Proteomes" id="UP001367508"/>
    </source>
</evidence>
<keyword evidence="2" id="KW-1185">Reference proteome</keyword>